<feature type="region of interest" description="Disordered" evidence="1">
    <location>
        <begin position="237"/>
        <end position="257"/>
    </location>
</feature>
<sequence length="268" mass="28942">MGRRAAGRAEQRARLTPVLGVTSSTIWYVDATEPLTVLQGTPPDREAARELAAALHPGLDVAYLGDEQLSDAVKPEPGEVVVGCYPGVAVVRTGEGLPPTPSTLVEHWIRPTGAADTYLSSSTTHTAAGSWGAFAHWENDELKRSFSATPVHIIEDLGLPQVWERPYWAGEHPAPPVMDVLPDPQTLPFDPGAFAEAAPAAWLGDSLDPSSITVCRFAVHAPGQVPESVRRAQEKLRAEQARAEQVQTAPAARPPRRSLFARLFRRES</sequence>
<gene>
    <name evidence="2" type="ORF">ABEU20_002737</name>
</gene>
<accession>A0ABW9FF40</accession>
<dbReference type="RefSeq" id="WP_420164712.1">
    <property type="nucleotide sequence ID" value="NZ_JBDLNV010000004.1"/>
</dbReference>
<dbReference type="InterPro" id="IPR053847">
    <property type="entry name" value="DUF6928"/>
</dbReference>
<name>A0ABW9FF40_9NOCA</name>
<evidence type="ECO:0000313" key="3">
    <source>
        <dbReference type="Proteomes" id="UP001629745"/>
    </source>
</evidence>
<organism evidence="2 3">
    <name type="scientific">Rhodococcus parequi</name>
    <dbReference type="NCBI Taxonomy" id="3137122"/>
    <lineage>
        <taxon>Bacteria</taxon>
        <taxon>Bacillati</taxon>
        <taxon>Actinomycetota</taxon>
        <taxon>Actinomycetes</taxon>
        <taxon>Mycobacteriales</taxon>
        <taxon>Nocardiaceae</taxon>
        <taxon>Rhodococcus</taxon>
    </lineage>
</organism>
<evidence type="ECO:0000256" key="1">
    <source>
        <dbReference type="SAM" id="MobiDB-lite"/>
    </source>
</evidence>
<comment type="caution">
    <text evidence="2">The sequence shown here is derived from an EMBL/GenBank/DDBJ whole genome shotgun (WGS) entry which is preliminary data.</text>
</comment>
<protein>
    <submittedName>
        <fullName evidence="2">Uncharacterized protein</fullName>
    </submittedName>
</protein>
<evidence type="ECO:0000313" key="2">
    <source>
        <dbReference type="EMBL" id="MFM1724160.1"/>
    </source>
</evidence>
<reference evidence="2 3" key="1">
    <citation type="submission" date="2023-11" db="EMBL/GenBank/DDBJ databases">
        <authorList>
            <person name="Val-Calvo J."/>
            <person name="Scortti M."/>
            <person name="Vazquez-Boland J."/>
        </authorList>
    </citation>
    <scope>NUCLEOTIDE SEQUENCE [LARGE SCALE GENOMIC DNA]</scope>
    <source>
        <strain evidence="2 3">PAM 2766</strain>
    </source>
</reference>
<dbReference type="Proteomes" id="UP001629745">
    <property type="component" value="Unassembled WGS sequence"/>
</dbReference>
<proteinExistence type="predicted"/>
<dbReference type="Pfam" id="PF21997">
    <property type="entry name" value="DUF6928"/>
    <property type="match status" value="1"/>
</dbReference>
<dbReference type="EMBL" id="JBDLNV010000004">
    <property type="protein sequence ID" value="MFM1724160.1"/>
    <property type="molecule type" value="Genomic_DNA"/>
</dbReference>
<keyword evidence="3" id="KW-1185">Reference proteome</keyword>